<keyword evidence="2" id="KW-1185">Reference proteome</keyword>
<evidence type="ECO:0000313" key="1">
    <source>
        <dbReference type="EMBL" id="MET3526061.1"/>
    </source>
</evidence>
<dbReference type="Gene3D" id="1.25.40.380">
    <property type="entry name" value="Protein of unknown function DUF1810"/>
    <property type="match status" value="1"/>
</dbReference>
<dbReference type="PIRSF" id="PIRSF008546">
    <property type="entry name" value="UCP008546"/>
    <property type="match status" value="1"/>
</dbReference>
<accession>A0ABV2EI62</accession>
<dbReference type="Pfam" id="PF08837">
    <property type="entry name" value="DUF1810"/>
    <property type="match status" value="1"/>
</dbReference>
<reference evidence="1 2" key="1">
    <citation type="submission" date="2024-06" db="EMBL/GenBank/DDBJ databases">
        <title>Genomic Encyclopedia of Type Strains, Phase IV (KMG-IV): sequencing the most valuable type-strain genomes for metagenomic binning, comparative biology and taxonomic classification.</title>
        <authorList>
            <person name="Goeker M."/>
        </authorList>
    </citation>
    <scope>NUCLEOTIDE SEQUENCE [LARGE SCALE GENOMIC DNA]</scope>
    <source>
        <strain evidence="1 2">DSM 17809</strain>
    </source>
</reference>
<evidence type="ECO:0000313" key="2">
    <source>
        <dbReference type="Proteomes" id="UP001549110"/>
    </source>
</evidence>
<name>A0ABV2EI62_9CAUL</name>
<comment type="caution">
    <text evidence="1">The sequence shown here is derived from an EMBL/GenBank/DDBJ whole genome shotgun (WGS) entry which is preliminary data.</text>
</comment>
<protein>
    <submittedName>
        <fullName evidence="1">Uncharacterized protein (DUF1810 family)</fullName>
    </submittedName>
</protein>
<dbReference type="EMBL" id="JBEPLU010000001">
    <property type="protein sequence ID" value="MET3526061.1"/>
    <property type="molecule type" value="Genomic_DNA"/>
</dbReference>
<dbReference type="InterPro" id="IPR036287">
    <property type="entry name" value="Rv1873-like_sf"/>
</dbReference>
<proteinExistence type="predicted"/>
<dbReference type="RefSeq" id="WP_331932506.1">
    <property type="nucleotide sequence ID" value="NZ_JBEPLU010000001.1"/>
</dbReference>
<sequence>MSDPYDLARFIDAQGPVIDEARAELTAGRKASHWMWFVFPQIAGLGESAMSRLYAIGSAVEARAYLAHPVLGSRLRDLTELACEIPQRTAREVFGSPDDMKFRSCMTLFHAVAPQETAFTTALARYFGGEEDARTLAILAGLKP</sequence>
<dbReference type="SUPFAM" id="SSF140736">
    <property type="entry name" value="Rv1873-like"/>
    <property type="match status" value="1"/>
</dbReference>
<dbReference type="InterPro" id="IPR014937">
    <property type="entry name" value="DUF1810"/>
</dbReference>
<organism evidence="1 2">
    <name type="scientific">Phenylobacterium koreense</name>
    <dbReference type="NCBI Taxonomy" id="266125"/>
    <lineage>
        <taxon>Bacteria</taxon>
        <taxon>Pseudomonadati</taxon>
        <taxon>Pseudomonadota</taxon>
        <taxon>Alphaproteobacteria</taxon>
        <taxon>Caulobacterales</taxon>
        <taxon>Caulobacteraceae</taxon>
        <taxon>Phenylobacterium</taxon>
    </lineage>
</organism>
<gene>
    <name evidence="1" type="ORF">ABID41_001156</name>
</gene>
<dbReference type="Proteomes" id="UP001549110">
    <property type="component" value="Unassembled WGS sequence"/>
</dbReference>